<dbReference type="EC" id="2.7.7.48" evidence="1"/>
<evidence type="ECO:0000259" key="2">
    <source>
        <dbReference type="Pfam" id="PF05183"/>
    </source>
</evidence>
<dbReference type="Gene3D" id="3.40.50.300">
    <property type="entry name" value="P-loop containing nucleotide triphosphate hydrolases"/>
    <property type="match status" value="1"/>
</dbReference>
<dbReference type="Proteomes" id="UP000002489">
    <property type="component" value="Unassembled WGS sequence"/>
</dbReference>
<reference evidence="5" key="1">
    <citation type="journal article" date="2012" name="Mol. Plant Microbe Interact.">
        <title>A highly conserved effector in Fusarium oxysporum is required for full virulence on Arabidopsis.</title>
        <authorList>
            <person name="Thatcher L.F."/>
            <person name="Gardiner D.M."/>
            <person name="Kazan K."/>
            <person name="Manners J."/>
        </authorList>
    </citation>
    <scope>NUCLEOTIDE SEQUENCE [LARGE SCALE GENOMIC DNA]</scope>
    <source>
        <strain evidence="5">Fo5176</strain>
    </source>
</reference>
<feature type="domain" description="DNA2/NAM7 helicase helicase" evidence="3">
    <location>
        <begin position="1268"/>
        <end position="1335"/>
    </location>
</feature>
<evidence type="ECO:0000256" key="1">
    <source>
        <dbReference type="RuleBase" id="RU363098"/>
    </source>
</evidence>
<dbReference type="InterPro" id="IPR007855">
    <property type="entry name" value="RDRP"/>
</dbReference>
<keyword evidence="1" id="KW-0696">RNA-directed RNA polymerase</keyword>
<keyword evidence="1" id="KW-0808">Transferase</keyword>
<proteinExistence type="inferred from homology"/>
<dbReference type="InterPro" id="IPR041677">
    <property type="entry name" value="DNA2/NAM7_AAA_11"/>
</dbReference>
<dbReference type="GO" id="GO:0003723">
    <property type="term" value="F:RNA binding"/>
    <property type="evidence" value="ECO:0007669"/>
    <property type="project" value="UniProtKB-KW"/>
</dbReference>
<dbReference type="SUPFAM" id="SSF52540">
    <property type="entry name" value="P-loop containing nucleoside triphosphate hydrolases"/>
    <property type="match status" value="1"/>
</dbReference>
<dbReference type="GO" id="GO:0031380">
    <property type="term" value="C:nuclear RNA-directed RNA polymerase complex"/>
    <property type="evidence" value="ECO:0007669"/>
    <property type="project" value="TreeGrafter"/>
</dbReference>
<protein>
    <recommendedName>
        <fullName evidence="1">RNA-dependent RNA polymerase</fullName>
        <ecNumber evidence="1">2.7.7.48</ecNumber>
    </recommendedName>
</protein>
<keyword evidence="1" id="KW-0548">Nucleotidyltransferase</keyword>
<evidence type="ECO:0000313" key="4">
    <source>
        <dbReference type="EnsemblFungi" id="FOXG_16453P0"/>
    </source>
</evidence>
<dbReference type="Pfam" id="PF05183">
    <property type="entry name" value="RdRP"/>
    <property type="match status" value="1"/>
</dbReference>
<dbReference type="InterPro" id="IPR027417">
    <property type="entry name" value="P-loop_NTPase"/>
</dbReference>
<dbReference type="GO" id="GO:0003968">
    <property type="term" value="F:RNA-directed RNA polymerase activity"/>
    <property type="evidence" value="ECO:0007669"/>
    <property type="project" value="UniProtKB-KW"/>
</dbReference>
<dbReference type="PANTHER" id="PTHR23079:SF55">
    <property type="entry name" value="RNA-DIRECTED RNA POLYMERASE"/>
    <property type="match status" value="1"/>
</dbReference>
<dbReference type="STRING" id="426428.A0A0D2YIT9"/>
<evidence type="ECO:0000259" key="3">
    <source>
        <dbReference type="Pfam" id="PF13086"/>
    </source>
</evidence>
<accession>A0A0D2YIT9</accession>
<dbReference type="GO" id="GO:0030422">
    <property type="term" value="P:siRNA processing"/>
    <property type="evidence" value="ECO:0007669"/>
    <property type="project" value="TreeGrafter"/>
</dbReference>
<organism evidence="4 5">
    <name type="scientific">Fusarium oxysporum (strain Fo5176)</name>
    <name type="common">Fusarium vascular wilt</name>
    <dbReference type="NCBI Taxonomy" id="660025"/>
    <lineage>
        <taxon>Eukaryota</taxon>
        <taxon>Fungi</taxon>
        <taxon>Dikarya</taxon>
        <taxon>Ascomycota</taxon>
        <taxon>Pezizomycotina</taxon>
        <taxon>Sordariomycetes</taxon>
        <taxon>Hypocreomycetidae</taxon>
        <taxon>Hypocreales</taxon>
        <taxon>Nectriaceae</taxon>
        <taxon>Fusarium</taxon>
        <taxon>Fusarium oxysporum species complex</taxon>
    </lineage>
</organism>
<comment type="similarity">
    <text evidence="1">Belongs to the RdRP family.</text>
</comment>
<sequence>MPTQGDVKNLQNFRHTLLPILQLDDNDWTFRISRLPSPSMLEQAGFIKVISLHSDLKELKQSMTLTLQPSTPNRAIANDPLDRFIVLSLEAFRPLVRGPAAKEQGPAPDLQPRTGQEVSDYSIRCLRAGITLNDVHYNFYGHSNSQLKSRSCFLMAASKEEISKKTEALGDFSKMKTVGKKAKRIGLLFSSAATVMTIDPDRCEDIPDVESDDYIFTDGCGLIAPKLANDLARRTRILFRDARYTPSVFQIRYRGYKGVVTVDPRMAKQKALLKLRKSMKKFNGGEDHSFAVVEYSKPFSYGYLNDETIILLHALGISQETLLSKQRDHFRLLSNAKFDFRDAFRFLSYINRSDLAEHVLLDGGDKIQPQIKRLINAEHAKMLNKRDEQRCRIFVQKSRLIFGVCDAWNVLREGECAVKVTLEENGQPYALKNTEVTVIRNPCLHPGDWQKFRVVERPELSHLVDCIVFSTRGIRPAADFMSGGDLDGDKFFVCWDKDLIPSTVSTPALYPGVKEPIIFRPITDDDRLVYFARYTNASLGQVKNIYLDWARVTGPMSAQCQELNRLFSQCVDGNRIKIPDRLRSPPRPSEDAPPFILDVLHNDGKKRVHDLSLPSEADLAGYDVDAIQLLLTRDDIAISEFECIKWAHAWCTQNQMSFENLLHLFDFNVLTSEQKAWILAHVPPSPSVPALITNALCSSSILERSELEKFQLDNPGIKWKKTYDSSVDRLATFHDAIATNLEMFHRTIMVFQPHERLSLAIYIPKRIQRSQDCQIDNVGRLFAFPHSQGPQKQHRLALPTKMQYQLYCDGNLFQLFEKKRSNSWVFLTRPGHNDEEYRNIQNQGDRRRKQQAVIDKGKQAEIYVISNRDVASMQNLDLWLEQVDTTETLSLFPQEPREYSIPTRSDVILPSDPSWLIEIITNENLELLTRLESVNQHKVVFEMVISTNDKGFLLQCFQHLLSNINDTAVEAKTLMRTMVETLSTEPTLAIAFAPFLADADRVQHHDLVLLLETSLFPILRAFILSANTVGHLILDPLQKILSNIPPGSLSLNDLADIVDLAALTLRSTDLALDLFLDCLQPNVTRFMTADSKLVQHLLRNLCAIALDHIEEAENVAKRLPGLYEMKLYPKTKDGNIVEIDFRIDTTGTPKKSSHVRLTTASLPSNVPVGTRYSIDALVEFSEIGRARFKCLHPLPSYFADSPTHNAVDNLMRRYIQRIQKQSLAGKVQPTVLRVSTEVRKVSDDLRRHTCDAMAGQEIYSNRKVLEKATQMIQHSDTIFTTCIGAGIGLLRLEQFDTVIVDEASQQTEPSSLVPLVKGCSRAILVGDYVQLRPTVNQTALALDFDVSLFERLYTKAKVEASRSQERQH</sequence>
<keyword evidence="1" id="KW-0694">RNA-binding</keyword>
<dbReference type="PANTHER" id="PTHR23079">
    <property type="entry name" value="RNA-DEPENDENT RNA POLYMERASE"/>
    <property type="match status" value="1"/>
</dbReference>
<dbReference type="Pfam" id="PF13086">
    <property type="entry name" value="AAA_11"/>
    <property type="match status" value="1"/>
</dbReference>
<reference evidence="4" key="2">
    <citation type="submission" date="2025-08" db="UniProtKB">
        <authorList>
            <consortium name="EnsemblFungi"/>
        </authorList>
    </citation>
    <scope>IDENTIFICATION</scope>
    <source>
        <strain evidence="4">4287 / CBS 123668 / FGSC 9935 / NRRL 34936</strain>
    </source>
</reference>
<feature type="domain" description="RDRP core" evidence="2">
    <location>
        <begin position="114"/>
        <end position="595"/>
    </location>
</feature>
<comment type="catalytic activity">
    <reaction evidence="1">
        <text>RNA(n) + a ribonucleoside 5'-triphosphate = RNA(n+1) + diphosphate</text>
        <dbReference type="Rhea" id="RHEA:21248"/>
        <dbReference type="Rhea" id="RHEA-COMP:14527"/>
        <dbReference type="Rhea" id="RHEA-COMP:17342"/>
        <dbReference type="ChEBI" id="CHEBI:33019"/>
        <dbReference type="ChEBI" id="CHEBI:61557"/>
        <dbReference type="ChEBI" id="CHEBI:140395"/>
        <dbReference type="EC" id="2.7.7.48"/>
    </reaction>
</comment>
<dbReference type="GO" id="GO:0004386">
    <property type="term" value="F:helicase activity"/>
    <property type="evidence" value="ECO:0007669"/>
    <property type="project" value="InterPro"/>
</dbReference>
<evidence type="ECO:0000313" key="5">
    <source>
        <dbReference type="Proteomes" id="UP000002489"/>
    </source>
</evidence>
<dbReference type="EnsemblFungi" id="FOXG_16453T0">
    <property type="protein sequence ID" value="FOXG_16453P0"/>
    <property type="gene ID" value="FOXG_16453"/>
</dbReference>
<dbReference type="InterPro" id="IPR057596">
    <property type="entry name" value="RDRP_core"/>
</dbReference>
<name>A0A0D2YIT9_FUSOF</name>